<organism evidence="6 7">
    <name type="scientific">Sneathiella chungangensis</name>
    <dbReference type="NCBI Taxonomy" id="1418234"/>
    <lineage>
        <taxon>Bacteria</taxon>
        <taxon>Pseudomonadati</taxon>
        <taxon>Pseudomonadota</taxon>
        <taxon>Alphaproteobacteria</taxon>
        <taxon>Sneathiellales</taxon>
        <taxon>Sneathiellaceae</taxon>
        <taxon>Sneathiella</taxon>
    </lineage>
</organism>
<dbReference type="PANTHER" id="PTHR11103:SF18">
    <property type="entry name" value="SLR1189 PROTEIN"/>
    <property type="match status" value="1"/>
</dbReference>
<sequence length="345" mass="36268">MTNKLQELLDSKPFLLADGAVGTNLFAVGLQSGDAPELWNTDAPEKIHALHRGFVDAGSDIILTNSFGGTAYRLKLHNAQDRVRELNLAAAGIARSEADRAGRPVVVAGSMGPTGELMEPMGALTHETAVAAFKEQADALIEGGVDVLWIETMSSKEEVAAAVEAAATTGHPFVCTMSFDTNRRTMMGIKPAEFTDFCHELPARPMGWGANCGVGAGEMLETVLGLKSTAVPGDVIVAKANCGIPEFKDGALTYSGTLDVMADYARLAADAGARIIGGCCGTSHAHLQAMAVALEDYHPREEISLADIEARFGPVWKIALPAEATHGATPKGEGSGRRSGRRRKG</sequence>
<name>A0A845MD17_9PROT</name>
<feature type="binding site" evidence="3">
    <location>
        <position position="279"/>
    </location>
    <ligand>
        <name>Zn(2+)</name>
        <dbReference type="ChEBI" id="CHEBI:29105"/>
    </ligand>
</feature>
<keyword evidence="3" id="KW-0479">Metal-binding</keyword>
<evidence type="ECO:0000256" key="1">
    <source>
        <dbReference type="ARBA" id="ARBA00022603"/>
    </source>
</evidence>
<dbReference type="NCBIfam" id="NF005718">
    <property type="entry name" value="PRK07534.1"/>
    <property type="match status" value="1"/>
</dbReference>
<feature type="region of interest" description="Disordered" evidence="4">
    <location>
        <begin position="323"/>
        <end position="345"/>
    </location>
</feature>
<keyword evidence="7" id="KW-1185">Reference proteome</keyword>
<evidence type="ECO:0000313" key="7">
    <source>
        <dbReference type="Proteomes" id="UP000445696"/>
    </source>
</evidence>
<dbReference type="EC" id="2.1.1.5" evidence="6"/>
<dbReference type="EMBL" id="WTVA01000002">
    <property type="protein sequence ID" value="MZR21878.1"/>
    <property type="molecule type" value="Genomic_DNA"/>
</dbReference>
<protein>
    <submittedName>
        <fullName evidence="6">Betaine--homocysteine S-methyltransferase</fullName>
        <ecNumber evidence="6">2.1.1.5</ecNumber>
    </submittedName>
</protein>
<keyword evidence="2 3" id="KW-0808">Transferase</keyword>
<reference evidence="6 7" key="1">
    <citation type="journal article" date="2014" name="Int. J. Syst. Evol. Microbiol.">
        <title>Sneathiella chungangensis sp. nov., isolated from a marine sand, and emended description of the genus Sneathiella.</title>
        <authorList>
            <person name="Siamphan C."/>
            <person name="Kim H."/>
            <person name="Lee J.S."/>
            <person name="Kim W."/>
        </authorList>
    </citation>
    <scope>NUCLEOTIDE SEQUENCE [LARGE SCALE GENOMIC DNA]</scope>
    <source>
        <strain evidence="6 7">KCTC 32476</strain>
    </source>
</reference>
<feature type="binding site" evidence="3">
    <location>
        <position position="280"/>
    </location>
    <ligand>
        <name>Zn(2+)</name>
        <dbReference type="ChEBI" id="CHEBI:29105"/>
    </ligand>
</feature>
<feature type="binding site" evidence="3">
    <location>
        <position position="212"/>
    </location>
    <ligand>
        <name>Zn(2+)</name>
        <dbReference type="ChEBI" id="CHEBI:29105"/>
    </ligand>
</feature>
<dbReference type="GO" id="GO:0046872">
    <property type="term" value="F:metal ion binding"/>
    <property type="evidence" value="ECO:0007669"/>
    <property type="project" value="UniProtKB-KW"/>
</dbReference>
<evidence type="ECO:0000313" key="6">
    <source>
        <dbReference type="EMBL" id="MZR21878.1"/>
    </source>
</evidence>
<dbReference type="Gene3D" id="3.20.20.330">
    <property type="entry name" value="Homocysteine-binding-like domain"/>
    <property type="match status" value="1"/>
</dbReference>
<evidence type="ECO:0000256" key="2">
    <source>
        <dbReference type="ARBA" id="ARBA00022679"/>
    </source>
</evidence>
<accession>A0A845MD17</accession>
<evidence type="ECO:0000256" key="4">
    <source>
        <dbReference type="SAM" id="MobiDB-lite"/>
    </source>
</evidence>
<dbReference type="InterPro" id="IPR003726">
    <property type="entry name" value="HCY_dom"/>
</dbReference>
<proteinExistence type="predicted"/>
<keyword evidence="3" id="KW-0862">Zinc</keyword>
<comment type="caution">
    <text evidence="6">The sequence shown here is derived from an EMBL/GenBank/DDBJ whole genome shotgun (WGS) entry which is preliminary data.</text>
</comment>
<dbReference type="SUPFAM" id="SSF82282">
    <property type="entry name" value="Homocysteine S-methyltransferase"/>
    <property type="match status" value="1"/>
</dbReference>
<keyword evidence="1 3" id="KW-0489">Methyltransferase</keyword>
<feature type="domain" description="Hcy-binding" evidence="5">
    <location>
        <begin position="3"/>
        <end position="294"/>
    </location>
</feature>
<evidence type="ECO:0000259" key="5">
    <source>
        <dbReference type="PROSITE" id="PS50970"/>
    </source>
</evidence>
<dbReference type="Proteomes" id="UP000445696">
    <property type="component" value="Unassembled WGS sequence"/>
</dbReference>
<dbReference type="GO" id="GO:0047150">
    <property type="term" value="F:betaine-homocysteine S-methyltransferase activity"/>
    <property type="evidence" value="ECO:0007669"/>
    <property type="project" value="UniProtKB-EC"/>
</dbReference>
<evidence type="ECO:0000256" key="3">
    <source>
        <dbReference type="PROSITE-ProRule" id="PRU00333"/>
    </source>
</evidence>
<gene>
    <name evidence="6" type="primary">bmt</name>
    <name evidence="6" type="ORF">GQF03_06005</name>
</gene>
<dbReference type="InterPro" id="IPR036589">
    <property type="entry name" value="HCY_dom_sf"/>
</dbReference>
<dbReference type="PROSITE" id="PS50970">
    <property type="entry name" value="HCY"/>
    <property type="match status" value="1"/>
</dbReference>
<dbReference type="AlphaFoldDB" id="A0A845MD17"/>
<comment type="cofactor">
    <cofactor evidence="3">
        <name>Zn(2+)</name>
        <dbReference type="ChEBI" id="CHEBI:29105"/>
    </cofactor>
</comment>
<dbReference type="PANTHER" id="PTHR11103">
    <property type="entry name" value="SLR1189 PROTEIN"/>
    <property type="match status" value="1"/>
</dbReference>
<dbReference type="GO" id="GO:0032259">
    <property type="term" value="P:methylation"/>
    <property type="evidence" value="ECO:0007669"/>
    <property type="project" value="UniProtKB-KW"/>
</dbReference>
<dbReference type="RefSeq" id="WP_161338307.1">
    <property type="nucleotide sequence ID" value="NZ_JBHSDG010000001.1"/>
</dbReference>
<dbReference type="OrthoDB" id="9803687at2"/>
<dbReference type="Pfam" id="PF02574">
    <property type="entry name" value="S-methyl_trans"/>
    <property type="match status" value="1"/>
</dbReference>